<dbReference type="Gene3D" id="3.40.50.1820">
    <property type="entry name" value="alpha/beta hydrolase"/>
    <property type="match status" value="1"/>
</dbReference>
<dbReference type="Proteomes" id="UP000808349">
    <property type="component" value="Unassembled WGS sequence"/>
</dbReference>
<proteinExistence type="predicted"/>
<protein>
    <submittedName>
        <fullName evidence="4">Carboxylesterase family protein</fullName>
    </submittedName>
</protein>
<name>A0A9D7SAU1_9BACT</name>
<evidence type="ECO:0000256" key="1">
    <source>
        <dbReference type="ARBA" id="ARBA00022801"/>
    </source>
</evidence>
<gene>
    <name evidence="4" type="ORF">IPO85_17230</name>
</gene>
<accession>A0A9D7SAU1</accession>
<dbReference type="GO" id="GO:0016787">
    <property type="term" value="F:hydrolase activity"/>
    <property type="evidence" value="ECO:0007669"/>
    <property type="project" value="UniProtKB-KW"/>
</dbReference>
<evidence type="ECO:0000313" key="5">
    <source>
        <dbReference type="Proteomes" id="UP000808349"/>
    </source>
</evidence>
<dbReference type="InterPro" id="IPR050300">
    <property type="entry name" value="GDXG_lipolytic_enzyme"/>
</dbReference>
<dbReference type="NCBIfam" id="TIGR04183">
    <property type="entry name" value="Por_Secre_tail"/>
    <property type="match status" value="1"/>
</dbReference>
<sequence>MKVLFTYILLLTLTVLQGQNCDYTIPKYGFKATKNIYLGSDKDYRLLDDSLFVDIYYPVGSPEVKRPLVMWVFGGGFFQGKRQDFDLLCQEFAKRGFVAATIDYRIGFEGAGPGLNPPFAFDAAEIVRAGYRGMQDGKAALRFLKSNHERDSIDLERVWVAGASAGSFVAMGTVFLTTEDQKPAQVGKITPANGRNRDDLGPVEGNRYVNGYDAKVQGVFNIFGGLLDTNLIRPDNKIAVMSYHQDMDPVVPCGANMPYYPIPFISANYPIAYGSCMIDSRLRNIGMSPNLFETWIYSGNQHATHDEAAVVNYMLTNANPILCGTVSATTNSKLSTIKVYPNPVEHHLSVSGIENQTHYKILTMSGNIVEHNKINSNQKISVETLIPGIYIIQFNENGFQKSIRFVKI</sequence>
<dbReference type="InterPro" id="IPR026444">
    <property type="entry name" value="Secre_tail"/>
</dbReference>
<feature type="domain" description="Secretion system C-terminal sorting" evidence="3">
    <location>
        <begin position="339"/>
        <end position="400"/>
    </location>
</feature>
<dbReference type="SUPFAM" id="SSF53474">
    <property type="entry name" value="alpha/beta-Hydrolases"/>
    <property type="match status" value="1"/>
</dbReference>
<dbReference type="Pfam" id="PF00135">
    <property type="entry name" value="COesterase"/>
    <property type="match status" value="1"/>
</dbReference>
<feature type="domain" description="Carboxylesterase type B" evidence="2">
    <location>
        <begin position="46"/>
        <end position="171"/>
    </location>
</feature>
<dbReference type="EMBL" id="JADKFW010000017">
    <property type="protein sequence ID" value="MBK9719222.1"/>
    <property type="molecule type" value="Genomic_DNA"/>
</dbReference>
<reference evidence="4 5" key="1">
    <citation type="submission" date="2020-10" db="EMBL/GenBank/DDBJ databases">
        <title>Connecting structure to function with the recovery of over 1000 high-quality activated sludge metagenome-assembled genomes encoding full-length rRNA genes using long-read sequencing.</title>
        <authorList>
            <person name="Singleton C.M."/>
            <person name="Petriglieri F."/>
            <person name="Kristensen J.M."/>
            <person name="Kirkegaard R.H."/>
            <person name="Michaelsen T.Y."/>
            <person name="Andersen M.H."/>
            <person name="Karst S.M."/>
            <person name="Dueholm M.S."/>
            <person name="Nielsen P.H."/>
            <person name="Albertsen M."/>
        </authorList>
    </citation>
    <scope>NUCLEOTIDE SEQUENCE [LARGE SCALE GENOMIC DNA]</scope>
    <source>
        <strain evidence="4">Ribe_18-Q3-R11-54_BAT3C.373</strain>
    </source>
</reference>
<dbReference type="InterPro" id="IPR002018">
    <property type="entry name" value="CarbesteraseB"/>
</dbReference>
<organism evidence="4 5">
    <name type="scientific">Candidatus Defluviibacterium haderslevense</name>
    <dbReference type="NCBI Taxonomy" id="2981993"/>
    <lineage>
        <taxon>Bacteria</taxon>
        <taxon>Pseudomonadati</taxon>
        <taxon>Bacteroidota</taxon>
        <taxon>Saprospiria</taxon>
        <taxon>Saprospirales</taxon>
        <taxon>Saprospiraceae</taxon>
        <taxon>Candidatus Defluviibacterium</taxon>
    </lineage>
</organism>
<dbReference type="PANTHER" id="PTHR48081">
    <property type="entry name" value="AB HYDROLASE SUPERFAMILY PROTEIN C4A8.06C"/>
    <property type="match status" value="1"/>
</dbReference>
<keyword evidence="1" id="KW-0378">Hydrolase</keyword>
<evidence type="ECO:0000259" key="2">
    <source>
        <dbReference type="Pfam" id="PF00135"/>
    </source>
</evidence>
<evidence type="ECO:0000313" key="4">
    <source>
        <dbReference type="EMBL" id="MBK9719222.1"/>
    </source>
</evidence>
<dbReference type="InterPro" id="IPR029058">
    <property type="entry name" value="AB_hydrolase_fold"/>
</dbReference>
<dbReference type="AlphaFoldDB" id="A0A9D7SAU1"/>
<comment type="caution">
    <text evidence="4">The sequence shown here is derived from an EMBL/GenBank/DDBJ whole genome shotgun (WGS) entry which is preliminary data.</text>
</comment>
<evidence type="ECO:0000259" key="3">
    <source>
        <dbReference type="Pfam" id="PF18962"/>
    </source>
</evidence>
<dbReference type="Pfam" id="PF18962">
    <property type="entry name" value="Por_Secre_tail"/>
    <property type="match status" value="1"/>
</dbReference>